<dbReference type="PANTHER" id="PTHR21353">
    <property type="match status" value="1"/>
</dbReference>
<comment type="caution">
    <text evidence="6">The sequence shown here is derived from an EMBL/GenBank/DDBJ whole genome shotgun (WGS) entry which is preliminary data.</text>
</comment>
<organism evidence="6 7">
    <name type="scientific">Muraenolepis orangiensis</name>
    <name type="common">Patagonian moray cod</name>
    <dbReference type="NCBI Taxonomy" id="630683"/>
    <lineage>
        <taxon>Eukaryota</taxon>
        <taxon>Metazoa</taxon>
        <taxon>Chordata</taxon>
        <taxon>Craniata</taxon>
        <taxon>Vertebrata</taxon>
        <taxon>Euteleostomi</taxon>
        <taxon>Actinopterygii</taxon>
        <taxon>Neopterygii</taxon>
        <taxon>Teleostei</taxon>
        <taxon>Neoteleostei</taxon>
        <taxon>Acanthomorphata</taxon>
        <taxon>Zeiogadaria</taxon>
        <taxon>Gadariae</taxon>
        <taxon>Gadiformes</taxon>
        <taxon>Muraenolepidoidei</taxon>
        <taxon>Muraenolepididae</taxon>
        <taxon>Muraenolepis</taxon>
    </lineage>
</organism>
<keyword evidence="3" id="KW-0202">Cytokine</keyword>
<protein>
    <submittedName>
        <fullName evidence="6">Uncharacterized protein</fullName>
    </submittedName>
</protein>
<dbReference type="GO" id="GO:0007166">
    <property type="term" value="P:cell surface receptor signaling pathway"/>
    <property type="evidence" value="ECO:0007669"/>
    <property type="project" value="TreeGrafter"/>
</dbReference>
<evidence type="ECO:0000256" key="2">
    <source>
        <dbReference type="ARBA" id="ARBA00007432"/>
    </source>
</evidence>
<evidence type="ECO:0000256" key="3">
    <source>
        <dbReference type="ARBA" id="ARBA00022514"/>
    </source>
</evidence>
<proteinExistence type="inferred from homology"/>
<dbReference type="InterPro" id="IPR009079">
    <property type="entry name" value="4_helix_cytokine-like_core"/>
</dbReference>
<dbReference type="SUPFAM" id="SSF47266">
    <property type="entry name" value="4-helical cytokines"/>
    <property type="match status" value="1"/>
</dbReference>
<feature type="chain" id="PRO_5040387088" evidence="5">
    <location>
        <begin position="20"/>
        <end position="210"/>
    </location>
</feature>
<evidence type="ECO:0000256" key="4">
    <source>
        <dbReference type="ARBA" id="ARBA00022525"/>
    </source>
</evidence>
<dbReference type="PANTHER" id="PTHR21353:SF9">
    <property type="match status" value="1"/>
</dbReference>
<dbReference type="InterPro" id="IPR010681">
    <property type="entry name" value="PRF/CT"/>
</dbReference>
<accession>A0A9Q0I8A6</accession>
<dbReference type="Gene3D" id="1.20.1250.10">
    <property type="match status" value="1"/>
</dbReference>
<evidence type="ECO:0000256" key="5">
    <source>
        <dbReference type="SAM" id="SignalP"/>
    </source>
</evidence>
<feature type="signal peptide" evidence="5">
    <location>
        <begin position="1"/>
        <end position="19"/>
    </location>
</feature>
<keyword evidence="5" id="KW-0732">Signal</keyword>
<dbReference type="AlphaFoldDB" id="A0A9Q0I8A6"/>
<dbReference type="EMBL" id="JANIIK010000115">
    <property type="protein sequence ID" value="KAJ3589449.1"/>
    <property type="molecule type" value="Genomic_DNA"/>
</dbReference>
<name>A0A9Q0I8A6_9TELE</name>
<comment type="similarity">
    <text evidence="2">Belongs to the IL-6 superfamily.</text>
</comment>
<reference evidence="6" key="1">
    <citation type="submission" date="2022-07" db="EMBL/GenBank/DDBJ databases">
        <title>Chromosome-level genome of Muraenolepis orangiensis.</title>
        <authorList>
            <person name="Kim J."/>
        </authorList>
    </citation>
    <scope>NUCLEOTIDE SEQUENCE</scope>
    <source>
        <strain evidence="6">KU_S4_2022</strain>
        <tissue evidence="6">Muscle</tissue>
    </source>
</reference>
<evidence type="ECO:0000313" key="6">
    <source>
        <dbReference type="EMBL" id="KAJ3589449.1"/>
    </source>
</evidence>
<dbReference type="GO" id="GO:0005125">
    <property type="term" value="F:cytokine activity"/>
    <property type="evidence" value="ECO:0007669"/>
    <property type="project" value="UniProtKB-KW"/>
</dbReference>
<evidence type="ECO:0000313" key="7">
    <source>
        <dbReference type="Proteomes" id="UP001148018"/>
    </source>
</evidence>
<dbReference type="OrthoDB" id="9446539at2759"/>
<dbReference type="Proteomes" id="UP001148018">
    <property type="component" value="Unassembled WGS sequence"/>
</dbReference>
<sequence>MTACFQSLLLLPLLVQVYGGTLPPQEGEYKNSLLLTRMARTRVSQLLRTYKEQQLGDKHFEDRSLHLNDLPTLSTDLHSWLSLEDRERLSQASLSLHTYWSMLQWKREQILAEESHQGASQGGRLALSLPDSLLYVQLDLRDLITRLQTLVESVGEGKVTHSASPPPLQHHGNQTPWMRRLDVYVVLRDLDLYLTKTGRDLLLLGARHHR</sequence>
<gene>
    <name evidence="6" type="ORF">NHX12_010294</name>
</gene>
<evidence type="ECO:0000256" key="1">
    <source>
        <dbReference type="ARBA" id="ARBA00004613"/>
    </source>
</evidence>
<keyword evidence="7" id="KW-1185">Reference proteome</keyword>
<dbReference type="GO" id="GO:0005615">
    <property type="term" value="C:extracellular space"/>
    <property type="evidence" value="ECO:0007669"/>
    <property type="project" value="UniProtKB-KW"/>
</dbReference>
<comment type="subcellular location">
    <subcellularLocation>
        <location evidence="1">Secreted</location>
    </subcellularLocation>
</comment>
<keyword evidence="4" id="KW-0964">Secreted</keyword>